<proteinExistence type="predicted"/>
<keyword evidence="2" id="KW-0813">Transport</keyword>
<keyword evidence="4 8" id="KW-0812">Transmembrane</keyword>
<evidence type="ECO:0000256" key="8">
    <source>
        <dbReference type="SAM" id="Phobius"/>
    </source>
</evidence>
<keyword evidence="3" id="KW-1003">Cell membrane</keyword>
<dbReference type="PRINTS" id="PR00173">
    <property type="entry name" value="EDTRNSPORT"/>
</dbReference>
<evidence type="ECO:0000256" key="7">
    <source>
        <dbReference type="SAM" id="MobiDB-lite"/>
    </source>
</evidence>
<organism evidence="9 10">
    <name type="scientific">Tsuneonella deserti</name>
    <dbReference type="NCBI Taxonomy" id="2035528"/>
    <lineage>
        <taxon>Bacteria</taxon>
        <taxon>Pseudomonadati</taxon>
        <taxon>Pseudomonadota</taxon>
        <taxon>Alphaproteobacteria</taxon>
        <taxon>Sphingomonadales</taxon>
        <taxon>Erythrobacteraceae</taxon>
        <taxon>Tsuneonella</taxon>
    </lineage>
</organism>
<evidence type="ECO:0000256" key="5">
    <source>
        <dbReference type="ARBA" id="ARBA00022989"/>
    </source>
</evidence>
<keyword evidence="6 8" id="KW-0472">Membrane</keyword>
<name>A0ABQ1S0J2_9SPHN</name>
<feature type="transmembrane region" description="Helical" evidence="8">
    <location>
        <begin position="20"/>
        <end position="45"/>
    </location>
</feature>
<protein>
    <submittedName>
        <fullName evidence="9">C4-dicarboxylate ABC transporter</fullName>
    </submittedName>
</protein>
<feature type="region of interest" description="Disordered" evidence="7">
    <location>
        <begin position="430"/>
        <end position="459"/>
    </location>
</feature>
<dbReference type="Proteomes" id="UP000619041">
    <property type="component" value="Unassembled WGS sequence"/>
</dbReference>
<evidence type="ECO:0000256" key="4">
    <source>
        <dbReference type="ARBA" id="ARBA00022692"/>
    </source>
</evidence>
<sequence>MVATTMPDTTPRRGPLGWMLYALSRHLTASIMVGMVLGVVVGWLVNQQLLTGIMDAEHWARSFQMLSTIFLNLIKMLVAPLVLATIVSGLAHMGDSSAVGRIGFRAILWFIVASLISISLGLVMVNLFQPGAGVDVTAPAQAIGEVKKLDFYEFIEHVFPKNVVGAMADNNVLQILVFALFAGVGLTALGERGLPLVRAADTLAELMLEITGYVMRFAPFAVFGALANVVAKNGLGILGTYARLLGEFYFALAILWVILLLAGWVVLRGRAFQLVRYIRQPVLIAFSTASSEAAMPRLFEQLDRFGIPRRISGLMIPLGYSFNLDGSMMYASFATIFIAQAYGVDLSIGTQIAILLTLMISSKGIAAVPRASLVVIAATLVMFDLPAEGIALVLAIDQFLDMGRTATNVFGNAVATSVITKWEGMLQPMRDPDADEDVAPSRTSSEGRQGLNLDPDANL</sequence>
<feature type="transmembrane region" description="Helical" evidence="8">
    <location>
        <begin position="373"/>
        <end position="396"/>
    </location>
</feature>
<evidence type="ECO:0000256" key="2">
    <source>
        <dbReference type="ARBA" id="ARBA00022448"/>
    </source>
</evidence>
<feature type="transmembrane region" description="Helical" evidence="8">
    <location>
        <begin position="210"/>
        <end position="228"/>
    </location>
</feature>
<evidence type="ECO:0000313" key="10">
    <source>
        <dbReference type="Proteomes" id="UP000619041"/>
    </source>
</evidence>
<dbReference type="InterPro" id="IPR036458">
    <property type="entry name" value="Na:dicarbo_symporter_sf"/>
</dbReference>
<evidence type="ECO:0000256" key="6">
    <source>
        <dbReference type="ARBA" id="ARBA00023136"/>
    </source>
</evidence>
<dbReference type="InterPro" id="IPR001991">
    <property type="entry name" value="Na-dicarboxylate_symporter"/>
</dbReference>
<feature type="transmembrane region" description="Helical" evidence="8">
    <location>
        <begin position="172"/>
        <end position="189"/>
    </location>
</feature>
<accession>A0ABQ1S0J2</accession>
<dbReference type="SUPFAM" id="SSF118215">
    <property type="entry name" value="Proton glutamate symport protein"/>
    <property type="match status" value="1"/>
</dbReference>
<comment type="subcellular location">
    <subcellularLocation>
        <location evidence="1">Cell membrane</location>
        <topology evidence="1">Multi-pass membrane protein</topology>
    </subcellularLocation>
</comment>
<dbReference type="PANTHER" id="PTHR42865">
    <property type="entry name" value="PROTON/GLUTAMATE-ASPARTATE SYMPORTER"/>
    <property type="match status" value="1"/>
</dbReference>
<dbReference type="PANTHER" id="PTHR42865:SF7">
    <property type="entry name" value="PROTON_GLUTAMATE-ASPARTATE SYMPORTER"/>
    <property type="match status" value="1"/>
</dbReference>
<gene>
    <name evidence="9" type="ORF">GCM10011515_03520</name>
</gene>
<evidence type="ECO:0000313" key="9">
    <source>
        <dbReference type="EMBL" id="GGD87300.1"/>
    </source>
</evidence>
<reference evidence="10" key="1">
    <citation type="journal article" date="2019" name="Int. J. Syst. Evol. Microbiol.">
        <title>The Global Catalogue of Microorganisms (GCM) 10K type strain sequencing project: providing services to taxonomists for standard genome sequencing and annotation.</title>
        <authorList>
            <consortium name="The Broad Institute Genomics Platform"/>
            <consortium name="The Broad Institute Genome Sequencing Center for Infectious Disease"/>
            <person name="Wu L."/>
            <person name="Ma J."/>
        </authorList>
    </citation>
    <scope>NUCLEOTIDE SEQUENCE [LARGE SCALE GENOMIC DNA]</scope>
    <source>
        <strain evidence="10">CGMCC 1.15959</strain>
    </source>
</reference>
<keyword evidence="5 8" id="KW-1133">Transmembrane helix</keyword>
<feature type="transmembrane region" description="Helical" evidence="8">
    <location>
        <begin position="248"/>
        <end position="267"/>
    </location>
</feature>
<feature type="transmembrane region" description="Helical" evidence="8">
    <location>
        <begin position="65"/>
        <end position="90"/>
    </location>
</feature>
<evidence type="ECO:0000256" key="3">
    <source>
        <dbReference type="ARBA" id="ARBA00022475"/>
    </source>
</evidence>
<comment type="caution">
    <text evidence="9">The sequence shown here is derived from an EMBL/GenBank/DDBJ whole genome shotgun (WGS) entry which is preliminary data.</text>
</comment>
<keyword evidence="10" id="KW-1185">Reference proteome</keyword>
<dbReference type="Pfam" id="PF00375">
    <property type="entry name" value="SDF"/>
    <property type="match status" value="1"/>
</dbReference>
<evidence type="ECO:0000256" key="1">
    <source>
        <dbReference type="ARBA" id="ARBA00004651"/>
    </source>
</evidence>
<dbReference type="Gene3D" id="1.10.3860.10">
    <property type="entry name" value="Sodium:dicarboxylate symporter"/>
    <property type="match status" value="1"/>
</dbReference>
<feature type="transmembrane region" description="Helical" evidence="8">
    <location>
        <begin position="102"/>
        <end position="125"/>
    </location>
</feature>
<dbReference type="EMBL" id="BMKL01000001">
    <property type="protein sequence ID" value="GGD87300.1"/>
    <property type="molecule type" value="Genomic_DNA"/>
</dbReference>